<organism evidence="1">
    <name type="scientific">Brucella pinnipedialis M292/94/1</name>
    <dbReference type="NCBI Taxonomy" id="520462"/>
    <lineage>
        <taxon>Bacteria</taxon>
        <taxon>Pseudomonadati</taxon>
        <taxon>Pseudomonadota</taxon>
        <taxon>Alphaproteobacteria</taxon>
        <taxon>Hyphomicrobiales</taxon>
        <taxon>Brucellaceae</taxon>
        <taxon>Brucella/Ochrobactrum group</taxon>
        <taxon>Brucella</taxon>
    </lineage>
</organism>
<reference evidence="1" key="1">
    <citation type="submission" date="2009-01" db="EMBL/GenBank/DDBJ databases">
        <title>The Genome Sequence of Brucella pinnipedialis M292/94/1.</title>
        <authorList>
            <consortium name="The Broad Institute Genome Sequencing Platform"/>
            <person name="Ward D."/>
            <person name="Young S.K."/>
            <person name="Kodira C.D."/>
            <person name="Zeng Q."/>
            <person name="Koehrsen M."/>
            <person name="Alvarado L."/>
            <person name="Berlin A."/>
            <person name="Borenstein D."/>
            <person name="Chen Z."/>
            <person name="Engels R."/>
            <person name="Freedman E."/>
            <person name="Gellesch M."/>
            <person name="Goldberg J."/>
            <person name="Griggs A."/>
            <person name="Gujja S."/>
            <person name="Heiman D."/>
            <person name="Hepburn T."/>
            <person name="Howarth C."/>
            <person name="Jen D."/>
            <person name="Larson L."/>
            <person name="Lewis B."/>
            <person name="Mehta T."/>
            <person name="Park D."/>
            <person name="Pearson M."/>
            <person name="Roberts A."/>
            <person name="Saif S."/>
            <person name="Shea T."/>
            <person name="Shenoy N."/>
            <person name="Sisk P."/>
            <person name="Stolte C."/>
            <person name="Sykes S."/>
            <person name="Walk T."/>
            <person name="White J."/>
            <person name="Yandava C."/>
            <person name="Whatmore A.M."/>
            <person name="Perrett L.L."/>
            <person name="O'Callaghan D."/>
            <person name="Nusbaum C."/>
            <person name="Galagan J."/>
            <person name="Birren B."/>
        </authorList>
    </citation>
    <scope>NUCLEOTIDE SEQUENCE [LARGE SCALE GENOMIC DNA]</scope>
    <source>
        <strain evidence="1">M292/94/1</strain>
    </source>
</reference>
<protein>
    <recommendedName>
        <fullName evidence="2">DNA repair protein MmcB-related protein</fullName>
    </recommendedName>
</protein>
<dbReference type="PIRSF" id="PIRSF031796">
    <property type="entry name" value="UPC031796"/>
    <property type="match status" value="1"/>
</dbReference>
<dbReference type="HOGENOM" id="CLU_114402_0_0_5"/>
<sequence length="176" mass="19686">MFRALCTRKMRAMPIVIPNQTHPLSDGRQSENALLVRRGVQRLFLAMGLATLPELSLASGRRADLIAVSRKGEIWIVEIKSSIEDWKADHKWPEYRAYCDRLFFATHPAVPREIFPEECGFILSDGYGAEILREAPEHRLAGATRKALMLRFARAGAARLMAAELAGLDVPGTEID</sequence>
<dbReference type="Pfam" id="PF06319">
    <property type="entry name" value="MmcB-like"/>
    <property type="match status" value="1"/>
</dbReference>
<accession>A0A0E1X256</accession>
<evidence type="ECO:0000313" key="1">
    <source>
        <dbReference type="EMBL" id="EEZ30324.1"/>
    </source>
</evidence>
<evidence type="ECO:0008006" key="2">
    <source>
        <dbReference type="Google" id="ProtNLM"/>
    </source>
</evidence>
<dbReference type="EMBL" id="EQ999546">
    <property type="protein sequence ID" value="EEZ30324.1"/>
    <property type="molecule type" value="Genomic_DNA"/>
</dbReference>
<dbReference type="Proteomes" id="UP000004659">
    <property type="component" value="Unassembled WGS sequence"/>
</dbReference>
<name>A0A0E1X256_9HYPH</name>
<gene>
    <name evidence="1" type="ORF">BALG_00443</name>
</gene>
<dbReference type="InterPro" id="IPR009394">
    <property type="entry name" value="MmcB-like"/>
</dbReference>
<dbReference type="AlphaFoldDB" id="A0A0E1X256"/>
<proteinExistence type="predicted"/>